<accession>A0A8J6EC94</accession>
<comment type="caution">
    <text evidence="2">The sequence shown here is derived from an EMBL/GenBank/DDBJ whole genome shotgun (WGS) entry which is preliminary data.</text>
</comment>
<feature type="chain" id="PRO_5035192123" description="Secreted protein" evidence="1">
    <location>
        <begin position="33"/>
        <end position="91"/>
    </location>
</feature>
<organism evidence="2 3">
    <name type="scientific">Eleutherodactylus coqui</name>
    <name type="common">Puerto Rican coqui</name>
    <dbReference type="NCBI Taxonomy" id="57060"/>
    <lineage>
        <taxon>Eukaryota</taxon>
        <taxon>Metazoa</taxon>
        <taxon>Chordata</taxon>
        <taxon>Craniata</taxon>
        <taxon>Vertebrata</taxon>
        <taxon>Euteleostomi</taxon>
        <taxon>Amphibia</taxon>
        <taxon>Batrachia</taxon>
        <taxon>Anura</taxon>
        <taxon>Neobatrachia</taxon>
        <taxon>Hyloidea</taxon>
        <taxon>Eleutherodactylidae</taxon>
        <taxon>Eleutherodactylinae</taxon>
        <taxon>Eleutherodactylus</taxon>
        <taxon>Eleutherodactylus</taxon>
    </lineage>
</organism>
<sequence length="91" mass="10543">MSRASESCAVTLLVTLTVRCLMSYIHFHRVNSFPNVRWWLHMDSIEFCDIANILFTIKNGFPKMPITHRQLSNSWGFGSSSTVTTFEFFFS</sequence>
<keyword evidence="1" id="KW-0732">Signal</keyword>
<dbReference type="EMBL" id="WNTK01006487">
    <property type="protein sequence ID" value="KAG9463556.1"/>
    <property type="molecule type" value="Genomic_DNA"/>
</dbReference>
<evidence type="ECO:0008006" key="4">
    <source>
        <dbReference type="Google" id="ProtNLM"/>
    </source>
</evidence>
<reference evidence="2" key="1">
    <citation type="thesis" date="2020" institute="ProQuest LLC" country="789 East Eisenhower Parkway, Ann Arbor, MI, USA">
        <title>Comparative Genomics and Chromosome Evolution.</title>
        <authorList>
            <person name="Mudd A.B."/>
        </authorList>
    </citation>
    <scope>NUCLEOTIDE SEQUENCE</scope>
    <source>
        <strain evidence="2">HN-11 Male</strain>
        <tissue evidence="2">Kidney and liver</tissue>
    </source>
</reference>
<dbReference type="AlphaFoldDB" id="A0A8J6EC94"/>
<gene>
    <name evidence="2" type="ORF">GDO78_021507</name>
</gene>
<evidence type="ECO:0000313" key="3">
    <source>
        <dbReference type="Proteomes" id="UP000770717"/>
    </source>
</evidence>
<protein>
    <recommendedName>
        <fullName evidence="4">Secreted protein</fullName>
    </recommendedName>
</protein>
<dbReference type="Proteomes" id="UP000770717">
    <property type="component" value="Unassembled WGS sequence"/>
</dbReference>
<keyword evidence="3" id="KW-1185">Reference proteome</keyword>
<proteinExistence type="predicted"/>
<evidence type="ECO:0000313" key="2">
    <source>
        <dbReference type="EMBL" id="KAG9463556.1"/>
    </source>
</evidence>
<name>A0A8J6EC94_ELECQ</name>
<evidence type="ECO:0000256" key="1">
    <source>
        <dbReference type="SAM" id="SignalP"/>
    </source>
</evidence>
<feature type="signal peptide" evidence="1">
    <location>
        <begin position="1"/>
        <end position="32"/>
    </location>
</feature>